<comment type="caution">
    <text evidence="1">The sequence shown here is derived from an EMBL/GenBank/DDBJ whole genome shotgun (WGS) entry which is preliminary data.</text>
</comment>
<dbReference type="Proteomes" id="UP000016570">
    <property type="component" value="Unassembled WGS sequence"/>
</dbReference>
<proteinExistence type="predicted"/>
<dbReference type="eggNOG" id="ENOG502ZBUJ">
    <property type="taxonomic scope" value="Bacteria"/>
</dbReference>
<reference evidence="1 2" key="1">
    <citation type="submission" date="2013-09" db="EMBL/GenBank/DDBJ databases">
        <title>Whole genome shotgun sequence of Vibrio proteolyticus NBRC 13287.</title>
        <authorList>
            <person name="Isaki S."/>
            <person name="Hosoyama A."/>
            <person name="Numata M."/>
            <person name="Hashimoto M."/>
            <person name="Hosoyama Y."/>
            <person name="Tsuchikane K."/>
            <person name="Noguchi M."/>
            <person name="Hirakata S."/>
            <person name="Ichikawa N."/>
            <person name="Ohji S."/>
            <person name="Yamazoe A."/>
            <person name="Fujita N."/>
        </authorList>
    </citation>
    <scope>NUCLEOTIDE SEQUENCE [LARGE SCALE GENOMIC DNA]</scope>
    <source>
        <strain evidence="1 2">NBRC 13287</strain>
    </source>
</reference>
<name>U3BK26_VIBPR</name>
<gene>
    <name evidence="1" type="ORF">VPR01S_05_02740</name>
</gene>
<dbReference type="InterPro" id="IPR029470">
    <property type="entry name" value="PDDEXK_4"/>
</dbReference>
<dbReference type="Pfam" id="PF14281">
    <property type="entry name" value="PDDEXK_4"/>
    <property type="match status" value="1"/>
</dbReference>
<sequence length="344" mass="40266">MKTPNLFSFATSELSQDAFICWFLSWADPAYEQSDSSLHKCSIEFLRKIFKKHSLIAPVNISKIEVTKQDKNIDVLCAINEQYAILIEDKTWSKQHSDQLNRYKSEINSRGYTEDNILPIYYKTEEQSDLSEVLKSGYAPVLRSDILAVLTQYKGTNEVLLNYREYLEGRQQRIESFKTLPIKDWHWDSWVGFYQYLQTKLQNGNWDYVANPSGGFLGFWWSWNFDKDCDHYLQLELEKLCFKIWVGDNWDKRKTRNYWHELITDCAANLGTDLTVSKPPRFGNGSFMTVCIASNEYRITDEYGVIDLVKTINMLKDAEKIIEHASLLYNKAFKTDSQRLAFSV</sequence>
<dbReference type="RefSeq" id="WP_021704953.1">
    <property type="nucleotide sequence ID" value="NZ_BATJ01000005.1"/>
</dbReference>
<accession>U3BK26</accession>
<evidence type="ECO:0000313" key="1">
    <source>
        <dbReference type="EMBL" id="GAD66978.1"/>
    </source>
</evidence>
<keyword evidence="2" id="KW-1185">Reference proteome</keyword>
<dbReference type="EMBL" id="BATJ01000005">
    <property type="protein sequence ID" value="GAD66978.1"/>
    <property type="molecule type" value="Genomic_DNA"/>
</dbReference>
<protein>
    <submittedName>
        <fullName evidence="1">Uncharacterized protein</fullName>
    </submittedName>
</protein>
<dbReference type="AlphaFoldDB" id="U3BK26"/>
<organism evidence="1 2">
    <name type="scientific">Vibrio proteolyticus NBRC 13287</name>
    <dbReference type="NCBI Taxonomy" id="1219065"/>
    <lineage>
        <taxon>Bacteria</taxon>
        <taxon>Pseudomonadati</taxon>
        <taxon>Pseudomonadota</taxon>
        <taxon>Gammaproteobacteria</taxon>
        <taxon>Vibrionales</taxon>
        <taxon>Vibrionaceae</taxon>
        <taxon>Vibrio</taxon>
    </lineage>
</organism>
<evidence type="ECO:0000313" key="2">
    <source>
        <dbReference type="Proteomes" id="UP000016570"/>
    </source>
</evidence>
<dbReference type="STRING" id="1219065.VPR01S_05_02740"/>